<dbReference type="EMBL" id="JAPQKO010000008">
    <property type="protein sequence ID" value="KAJ5151731.1"/>
    <property type="molecule type" value="Genomic_DNA"/>
</dbReference>
<accession>A0A9W9LDH7</accession>
<name>A0A9W9LDH7_9EURO</name>
<reference evidence="2" key="2">
    <citation type="journal article" date="2023" name="IMA Fungus">
        <title>Comparative genomic study of the Penicillium genus elucidates a diverse pangenome and 15 lateral gene transfer events.</title>
        <authorList>
            <person name="Petersen C."/>
            <person name="Sorensen T."/>
            <person name="Nielsen M.R."/>
            <person name="Sondergaard T.E."/>
            <person name="Sorensen J.L."/>
            <person name="Fitzpatrick D.A."/>
            <person name="Frisvad J.C."/>
            <person name="Nielsen K.L."/>
        </authorList>
    </citation>
    <scope>NUCLEOTIDE SEQUENCE</scope>
    <source>
        <strain evidence="2">IBT 21917</strain>
    </source>
</reference>
<reference evidence="2" key="1">
    <citation type="submission" date="2022-11" db="EMBL/GenBank/DDBJ databases">
        <authorList>
            <person name="Petersen C."/>
        </authorList>
    </citation>
    <scope>NUCLEOTIDE SEQUENCE</scope>
    <source>
        <strain evidence="2">IBT 21917</strain>
    </source>
</reference>
<dbReference type="AlphaFoldDB" id="A0A9W9LDH7"/>
<dbReference type="Proteomes" id="UP001146351">
    <property type="component" value="Unassembled WGS sequence"/>
</dbReference>
<sequence length="184" mass="20018">MHVKSWAIGATLGLANLSAVTASTTTFSTATTTSSAQFSVDTGYEAGHLLHKEGETSVVSVLKSGTDHCEIKFDKFFGESFSSGPVAKLEDGNCTEPLKGKGKDHVVEFTHEKSEDAKWNFKWYLNETHEYEKVVRKAGLIRVTGSGLQFSWQAINNVGMTVDQGAVNHAIVDNGWKHVDELPA</sequence>
<feature type="signal peptide" evidence="1">
    <location>
        <begin position="1"/>
        <end position="22"/>
    </location>
</feature>
<evidence type="ECO:0000313" key="2">
    <source>
        <dbReference type="EMBL" id="KAJ5151731.1"/>
    </source>
</evidence>
<evidence type="ECO:0000313" key="3">
    <source>
        <dbReference type="Proteomes" id="UP001146351"/>
    </source>
</evidence>
<gene>
    <name evidence="2" type="ORF">N7492_010026</name>
</gene>
<evidence type="ECO:0000256" key="1">
    <source>
        <dbReference type="SAM" id="SignalP"/>
    </source>
</evidence>
<comment type="caution">
    <text evidence="2">The sequence shown here is derived from an EMBL/GenBank/DDBJ whole genome shotgun (WGS) entry which is preliminary data.</text>
</comment>
<feature type="chain" id="PRO_5040742182" evidence="1">
    <location>
        <begin position="23"/>
        <end position="184"/>
    </location>
</feature>
<keyword evidence="1" id="KW-0732">Signal</keyword>
<protein>
    <submittedName>
        <fullName evidence="2">Uncharacterized protein</fullName>
    </submittedName>
</protein>
<proteinExistence type="predicted"/>
<keyword evidence="3" id="KW-1185">Reference proteome</keyword>
<organism evidence="2 3">
    <name type="scientific">Penicillium capsulatum</name>
    <dbReference type="NCBI Taxonomy" id="69766"/>
    <lineage>
        <taxon>Eukaryota</taxon>
        <taxon>Fungi</taxon>
        <taxon>Dikarya</taxon>
        <taxon>Ascomycota</taxon>
        <taxon>Pezizomycotina</taxon>
        <taxon>Eurotiomycetes</taxon>
        <taxon>Eurotiomycetidae</taxon>
        <taxon>Eurotiales</taxon>
        <taxon>Aspergillaceae</taxon>
        <taxon>Penicillium</taxon>
    </lineage>
</organism>